<dbReference type="AlphaFoldDB" id="A0A4D9CYK3"/>
<name>A0A4D9CYK3_9STRA</name>
<keyword evidence="2" id="KW-1185">Reference proteome</keyword>
<dbReference type="Proteomes" id="UP000355283">
    <property type="component" value="Unassembled WGS sequence"/>
</dbReference>
<protein>
    <submittedName>
        <fullName evidence="1">Uncharacterized protein</fullName>
    </submittedName>
</protein>
<evidence type="ECO:0000313" key="2">
    <source>
        <dbReference type="Proteomes" id="UP000355283"/>
    </source>
</evidence>
<reference evidence="1 2" key="1">
    <citation type="submission" date="2019-01" db="EMBL/GenBank/DDBJ databases">
        <title>Nuclear Genome Assembly of the Microalgal Biofuel strain Nannochloropsis salina CCMP1776.</title>
        <authorList>
            <person name="Hovde B."/>
        </authorList>
    </citation>
    <scope>NUCLEOTIDE SEQUENCE [LARGE SCALE GENOMIC DNA]</scope>
    <source>
        <strain evidence="1 2">CCMP1776</strain>
    </source>
</reference>
<organism evidence="1 2">
    <name type="scientific">Nannochloropsis salina CCMP1776</name>
    <dbReference type="NCBI Taxonomy" id="1027361"/>
    <lineage>
        <taxon>Eukaryota</taxon>
        <taxon>Sar</taxon>
        <taxon>Stramenopiles</taxon>
        <taxon>Ochrophyta</taxon>
        <taxon>Eustigmatophyceae</taxon>
        <taxon>Eustigmatales</taxon>
        <taxon>Monodopsidaceae</taxon>
        <taxon>Microchloropsis</taxon>
        <taxon>Microchloropsis salina</taxon>
    </lineage>
</organism>
<gene>
    <name evidence="1" type="ORF">NSK_005410</name>
</gene>
<accession>A0A4D9CYK3</accession>
<sequence>MYLSAELGRLDVASLVLALLQKYSGLRAASPADCMNLIKAFGQAKRPGDALRVLHVMNQGKGDVEPYPLARNARATWSRILSRAMYLSAELGRLDVASLVLALLQKYSGLRAASPAEYMNLIKAFGQAKRPGTRYESCMS</sequence>
<comment type="caution">
    <text evidence="1">The sequence shown here is derived from an EMBL/GenBank/DDBJ whole genome shotgun (WGS) entry which is preliminary data.</text>
</comment>
<evidence type="ECO:0000313" key="1">
    <source>
        <dbReference type="EMBL" id="TFJ83287.1"/>
    </source>
</evidence>
<dbReference type="EMBL" id="SDOX01000048">
    <property type="protein sequence ID" value="TFJ83287.1"/>
    <property type="molecule type" value="Genomic_DNA"/>
</dbReference>
<proteinExistence type="predicted"/>